<feature type="transmembrane region" description="Helical" evidence="2">
    <location>
        <begin position="505"/>
        <end position="528"/>
    </location>
</feature>
<proteinExistence type="predicted"/>
<protein>
    <submittedName>
        <fullName evidence="3">Uncharacterized protein</fullName>
    </submittedName>
</protein>
<feature type="compositionally biased region" description="Low complexity" evidence="1">
    <location>
        <begin position="547"/>
        <end position="570"/>
    </location>
</feature>
<feature type="region of interest" description="Disordered" evidence="1">
    <location>
        <begin position="189"/>
        <end position="225"/>
    </location>
</feature>
<evidence type="ECO:0000256" key="2">
    <source>
        <dbReference type="SAM" id="Phobius"/>
    </source>
</evidence>
<sequence>MSRSDVGCAELGNRKLPKKLVLPPAPDKQLSGIEALAGVELMSSTTFFSESPSLPPISPTSAAAVVISSAPLSMGADHHNHRRQKRDSAGLRDEEDVMAPVFVPVATATATTTDSFLTQLWTSTVSRLRSWNDDAGLASESVPVSEENTVVVDGIRPTKPVVTAVVEDKEKEEEQQQKAAEFIVHSDLKDGEELSGHRKSARRLDVGSNKDVELESNSAEKHTAKKFPDDHDEHLYDEASVTQPLALPVAPLVKNEQKEPQHAVAAAEVASQYDAAVDSTTTKFSEWFHFDGVPEGGGLGSEPLMVEDVQTSSSSPATETNVKTTTISTVLPEQSDDHWTKQNLTALDMFDPNKPILILPVDAQNDDGGSSMETFSEPKVLEQMEQSAWNATAGLKNDGHDTTTTTAASTTTSSISTTTTTTTTLNASEIELQGEDLIQQLLKDSMTSTSPKTVVILSTAETSTTRAPSLIVEGRRRVVDNQFLHPPTSSGSSSSSRWRMTRGEALAVILGSVAAVLVIMGSFALVVYKRRLGLKFGFGQFQRQALSDHSGSGRGSSRSPEDGSGSSPSSGVFGLGQLSSNLSRGLGLTAGATSCRRNTSRVASLYGGRRWGVSAYSSDGHSNHIDLGHGNMDDLSFQPSYMQRSLESPREGVIVDDFASLDNDSFLNSLEFVNFAKINSQFGHTKL</sequence>
<evidence type="ECO:0000313" key="3">
    <source>
        <dbReference type="EMBL" id="CAD7281734.1"/>
    </source>
</evidence>
<accession>A0A7R9GHU5</accession>
<dbReference type="EMBL" id="CAJPEX010003131">
    <property type="protein sequence ID" value="CAG0921886.1"/>
    <property type="molecule type" value="Genomic_DNA"/>
</dbReference>
<keyword evidence="4" id="KW-1185">Reference proteome</keyword>
<feature type="region of interest" description="Disordered" evidence="1">
    <location>
        <begin position="546"/>
        <end position="570"/>
    </location>
</feature>
<dbReference type="Proteomes" id="UP000678499">
    <property type="component" value="Unassembled WGS sequence"/>
</dbReference>
<evidence type="ECO:0000313" key="4">
    <source>
        <dbReference type="Proteomes" id="UP000678499"/>
    </source>
</evidence>
<dbReference type="AlphaFoldDB" id="A0A7R9GHU5"/>
<name>A0A7R9GHU5_9CRUS</name>
<evidence type="ECO:0000256" key="1">
    <source>
        <dbReference type="SAM" id="MobiDB-lite"/>
    </source>
</evidence>
<keyword evidence="2" id="KW-0812">Transmembrane</keyword>
<keyword evidence="2" id="KW-0472">Membrane</keyword>
<keyword evidence="2" id="KW-1133">Transmembrane helix</keyword>
<dbReference type="EMBL" id="OA885168">
    <property type="protein sequence ID" value="CAD7281734.1"/>
    <property type="molecule type" value="Genomic_DNA"/>
</dbReference>
<gene>
    <name evidence="3" type="ORF">NMOB1V02_LOCUS9371</name>
</gene>
<reference evidence="3" key="1">
    <citation type="submission" date="2020-11" db="EMBL/GenBank/DDBJ databases">
        <authorList>
            <person name="Tran Van P."/>
        </authorList>
    </citation>
    <scope>NUCLEOTIDE SEQUENCE</scope>
</reference>
<organism evidence="3">
    <name type="scientific">Notodromas monacha</name>
    <dbReference type="NCBI Taxonomy" id="399045"/>
    <lineage>
        <taxon>Eukaryota</taxon>
        <taxon>Metazoa</taxon>
        <taxon>Ecdysozoa</taxon>
        <taxon>Arthropoda</taxon>
        <taxon>Crustacea</taxon>
        <taxon>Oligostraca</taxon>
        <taxon>Ostracoda</taxon>
        <taxon>Podocopa</taxon>
        <taxon>Podocopida</taxon>
        <taxon>Cypridocopina</taxon>
        <taxon>Cypridoidea</taxon>
        <taxon>Cyprididae</taxon>
        <taxon>Notodromas</taxon>
    </lineage>
</organism>